<dbReference type="GO" id="GO:0030288">
    <property type="term" value="C:outer membrane-bounded periplasmic space"/>
    <property type="evidence" value="ECO:0007669"/>
    <property type="project" value="InterPro"/>
</dbReference>
<dbReference type="GeneID" id="66395098"/>
<dbReference type="RefSeq" id="WP_007369311.1">
    <property type="nucleotide sequence ID" value="NZ_CP040392.1"/>
</dbReference>
<dbReference type="AlphaFoldDB" id="A0AAX2F033"/>
<reference evidence="12 13" key="1">
    <citation type="submission" date="2016-10" db="EMBL/GenBank/DDBJ databases">
        <authorList>
            <person name="Varghese N."/>
            <person name="Submissions S."/>
        </authorList>
    </citation>
    <scope>NUCLEOTIDE SEQUENCE [LARGE SCALE GENOMIC DNA]</scope>
    <source>
        <strain evidence="11 12">NFIX06</strain>
        <strain evidence="10 13">NFIX08</strain>
    </source>
</reference>
<feature type="chain" id="PRO_5043612259" evidence="7">
    <location>
        <begin position="23"/>
        <end position="246"/>
    </location>
</feature>
<keyword evidence="3 7" id="KW-0732">Signal</keyword>
<dbReference type="InterPro" id="IPR001829">
    <property type="entry name" value="Pili_assmbl_chaperone_bac"/>
</dbReference>
<name>A0AAX2F033_9ENTR</name>
<evidence type="ECO:0000256" key="2">
    <source>
        <dbReference type="ARBA" id="ARBA00007399"/>
    </source>
</evidence>
<feature type="domain" description="Pili assembly chaperone N-terminal" evidence="8">
    <location>
        <begin position="25"/>
        <end position="147"/>
    </location>
</feature>
<evidence type="ECO:0000256" key="7">
    <source>
        <dbReference type="SAM" id="SignalP"/>
    </source>
</evidence>
<dbReference type="Proteomes" id="UP000199173">
    <property type="component" value="Unassembled WGS sequence"/>
</dbReference>
<dbReference type="SUPFAM" id="SSF49584">
    <property type="entry name" value="Periplasmic chaperone C-domain"/>
    <property type="match status" value="1"/>
</dbReference>
<dbReference type="InterPro" id="IPR036316">
    <property type="entry name" value="Pili_assmbl_chap_C_dom_sf"/>
</dbReference>
<dbReference type="InterPro" id="IPR016148">
    <property type="entry name" value="Pili_assmbl_chaperone_C"/>
</dbReference>
<evidence type="ECO:0000256" key="5">
    <source>
        <dbReference type="ARBA" id="ARBA00023186"/>
    </source>
</evidence>
<evidence type="ECO:0000256" key="4">
    <source>
        <dbReference type="ARBA" id="ARBA00022764"/>
    </source>
</evidence>
<evidence type="ECO:0000259" key="9">
    <source>
        <dbReference type="Pfam" id="PF02753"/>
    </source>
</evidence>
<comment type="caution">
    <text evidence="10">The sequence shown here is derived from an EMBL/GenBank/DDBJ whole genome shotgun (WGS) entry which is preliminary data.</text>
</comment>
<comment type="subcellular location">
    <subcellularLocation>
        <location evidence="1 6">Periplasm</location>
    </subcellularLocation>
</comment>
<dbReference type="EMBL" id="FOYJ01000019">
    <property type="protein sequence ID" value="SFR26944.1"/>
    <property type="molecule type" value="Genomic_DNA"/>
</dbReference>
<evidence type="ECO:0000313" key="11">
    <source>
        <dbReference type="EMBL" id="SFU18087.1"/>
    </source>
</evidence>
<evidence type="ECO:0000256" key="3">
    <source>
        <dbReference type="ARBA" id="ARBA00022729"/>
    </source>
</evidence>
<sequence>MRKHVKTMVLAALWAAAFCSHAGLIASSTRVIFKEGQTQQSLMLVNTNSWPVMAQSWVDNGNTSVAMPDRIKTPFVAVPALFKLEPQAMQGLRLIYNQQALPEDRESVFWLNLYEIPPKSSTISPQAQSVVLTMNTQMKIFWRPKKIGDPDNIAEKISFHREKSGKDIEIVCHNTSPWHVSFAGISLLAGDKTYAAGQLPDMMVSPFSEKRYFVEAANLARNLPLRVKAELIDDLGHVTAREFPLQ</sequence>
<dbReference type="Pfam" id="PF00345">
    <property type="entry name" value="PapD_N"/>
    <property type="match status" value="1"/>
</dbReference>
<keyword evidence="5 6" id="KW-0143">Chaperone</keyword>
<evidence type="ECO:0000259" key="8">
    <source>
        <dbReference type="Pfam" id="PF00345"/>
    </source>
</evidence>
<dbReference type="EMBL" id="FPAV01000022">
    <property type="protein sequence ID" value="SFU18087.1"/>
    <property type="molecule type" value="Genomic_DNA"/>
</dbReference>
<accession>A0AAX2F033</accession>
<evidence type="ECO:0000313" key="12">
    <source>
        <dbReference type="Proteomes" id="UP000198760"/>
    </source>
</evidence>
<keyword evidence="4" id="KW-0574">Periplasm</keyword>
<dbReference type="InterPro" id="IPR018046">
    <property type="entry name" value="Pili_assmbl_chaperone_CS"/>
</dbReference>
<dbReference type="GO" id="GO:0071555">
    <property type="term" value="P:cell wall organization"/>
    <property type="evidence" value="ECO:0007669"/>
    <property type="project" value="InterPro"/>
</dbReference>
<dbReference type="InterPro" id="IPR008962">
    <property type="entry name" value="PapD-like_sf"/>
</dbReference>
<dbReference type="InterPro" id="IPR050643">
    <property type="entry name" value="Periplasmic_pilus_chap"/>
</dbReference>
<evidence type="ECO:0000313" key="10">
    <source>
        <dbReference type="EMBL" id="SFR26944.1"/>
    </source>
</evidence>
<dbReference type="InterPro" id="IPR013783">
    <property type="entry name" value="Ig-like_fold"/>
</dbReference>
<dbReference type="Pfam" id="PF02753">
    <property type="entry name" value="PapD_C"/>
    <property type="match status" value="1"/>
</dbReference>
<evidence type="ECO:0000313" key="13">
    <source>
        <dbReference type="Proteomes" id="UP000199173"/>
    </source>
</evidence>
<proteinExistence type="inferred from homology"/>
<evidence type="ECO:0000256" key="6">
    <source>
        <dbReference type="RuleBase" id="RU003918"/>
    </source>
</evidence>
<comment type="similarity">
    <text evidence="2 6">Belongs to the periplasmic pilus chaperone family.</text>
</comment>
<dbReference type="PANTHER" id="PTHR30251">
    <property type="entry name" value="PILUS ASSEMBLY CHAPERONE"/>
    <property type="match status" value="1"/>
</dbReference>
<dbReference type="SUPFAM" id="SSF49354">
    <property type="entry name" value="PapD-like"/>
    <property type="match status" value="1"/>
</dbReference>
<evidence type="ECO:0000256" key="1">
    <source>
        <dbReference type="ARBA" id="ARBA00004418"/>
    </source>
</evidence>
<feature type="signal peptide" evidence="7">
    <location>
        <begin position="1"/>
        <end position="22"/>
    </location>
</feature>
<organism evidence="10 13">
    <name type="scientific">Kosakonia radicincitans</name>
    <dbReference type="NCBI Taxonomy" id="283686"/>
    <lineage>
        <taxon>Bacteria</taxon>
        <taxon>Pseudomonadati</taxon>
        <taxon>Pseudomonadota</taxon>
        <taxon>Gammaproteobacteria</taxon>
        <taxon>Enterobacterales</taxon>
        <taxon>Enterobacteriaceae</taxon>
        <taxon>Kosakonia</taxon>
    </lineage>
</organism>
<dbReference type="Gene3D" id="2.60.40.10">
    <property type="entry name" value="Immunoglobulins"/>
    <property type="match status" value="2"/>
</dbReference>
<gene>
    <name evidence="11" type="ORF">SAMN03159428_05135</name>
    <name evidence="10" type="ORF">SAMN03159514_05122</name>
</gene>
<dbReference type="PROSITE" id="PS00635">
    <property type="entry name" value="PILI_CHAPERONE"/>
    <property type="match status" value="1"/>
</dbReference>
<dbReference type="PANTHER" id="PTHR30251:SF7">
    <property type="entry name" value="FIMBRIAE CHAPARONE"/>
    <property type="match status" value="1"/>
</dbReference>
<feature type="domain" description="Pili assembly chaperone C-terminal" evidence="9">
    <location>
        <begin position="173"/>
        <end position="238"/>
    </location>
</feature>
<dbReference type="PRINTS" id="PR00969">
    <property type="entry name" value="CHAPERONPILI"/>
</dbReference>
<dbReference type="InterPro" id="IPR016147">
    <property type="entry name" value="Pili_assmbl_chaperone_N"/>
</dbReference>
<dbReference type="Proteomes" id="UP000198760">
    <property type="component" value="Unassembled WGS sequence"/>
</dbReference>
<protein>
    <submittedName>
        <fullName evidence="10">P pilus assembly protein, chaperone PapD</fullName>
    </submittedName>
</protein>
<keyword evidence="12" id="KW-1185">Reference proteome</keyword>